<protein>
    <recommendedName>
        <fullName evidence="4">DUF5666 domain-containing protein</fullName>
    </recommendedName>
</protein>
<reference evidence="3" key="1">
    <citation type="journal article" date="2019" name="Int. J. Syst. Evol. Microbiol.">
        <title>The Global Catalogue of Microorganisms (GCM) 10K type strain sequencing project: providing services to taxonomists for standard genome sequencing and annotation.</title>
        <authorList>
            <consortium name="The Broad Institute Genomics Platform"/>
            <consortium name="The Broad Institute Genome Sequencing Center for Infectious Disease"/>
            <person name="Wu L."/>
            <person name="Ma J."/>
        </authorList>
    </citation>
    <scope>NUCLEOTIDE SEQUENCE [LARGE SCALE GENOMIC DNA]</scope>
    <source>
        <strain evidence="3">CGMCC 1.16026</strain>
    </source>
</reference>
<gene>
    <name evidence="2" type="ORF">ACFQBQ_13830</name>
</gene>
<evidence type="ECO:0000313" key="3">
    <source>
        <dbReference type="Proteomes" id="UP001596391"/>
    </source>
</evidence>
<comment type="caution">
    <text evidence="2">The sequence shown here is derived from an EMBL/GenBank/DDBJ whole genome shotgun (WGS) entry which is preliminary data.</text>
</comment>
<dbReference type="RefSeq" id="WP_263370299.1">
    <property type="nucleotide sequence ID" value="NZ_JAGSYD010000001.1"/>
</dbReference>
<evidence type="ECO:0008006" key="4">
    <source>
        <dbReference type="Google" id="ProtNLM"/>
    </source>
</evidence>
<keyword evidence="3" id="KW-1185">Reference proteome</keyword>
<feature type="region of interest" description="Disordered" evidence="1">
    <location>
        <begin position="235"/>
        <end position="254"/>
    </location>
</feature>
<evidence type="ECO:0000256" key="1">
    <source>
        <dbReference type="SAM" id="MobiDB-lite"/>
    </source>
</evidence>
<accession>A0ABW1ZD70</accession>
<evidence type="ECO:0000313" key="2">
    <source>
        <dbReference type="EMBL" id="MFC6646646.1"/>
    </source>
</evidence>
<organism evidence="2 3">
    <name type="scientific">Granulicella cerasi</name>
    <dbReference type="NCBI Taxonomy" id="741063"/>
    <lineage>
        <taxon>Bacteria</taxon>
        <taxon>Pseudomonadati</taxon>
        <taxon>Acidobacteriota</taxon>
        <taxon>Terriglobia</taxon>
        <taxon>Terriglobales</taxon>
        <taxon>Acidobacteriaceae</taxon>
        <taxon>Granulicella</taxon>
    </lineage>
</organism>
<dbReference type="EMBL" id="JBHSWI010000001">
    <property type="protein sequence ID" value="MFC6646646.1"/>
    <property type="molecule type" value="Genomic_DNA"/>
</dbReference>
<sequence>MPTLSIALLCSAVPAAIRAQDAPPAGQRGGGMFAGMQRAQGELVAVDGKTLTVKEQDGSKVLIVTTDNTRIMRGSGAGMMGGGGMGPGGGGMRGNMQQATLTDLKPGDGITAAGQFDDHKALHAMFVMDVDGAALAAMKANLGKTYIVGKVQSVDLDNAKMTVKRSDGVEQTILFDESTSFRRGQRMRMSGGAGGGTPQQPTFESITLADVKVGDNVSGKGQLKGGTFVPAELTVMTPPPHGDRPNMPGAPEYK</sequence>
<dbReference type="Proteomes" id="UP001596391">
    <property type="component" value="Unassembled WGS sequence"/>
</dbReference>
<name>A0ABW1ZD70_9BACT</name>
<proteinExistence type="predicted"/>